<dbReference type="GO" id="GO:0015990">
    <property type="term" value="P:electron transport coupled proton transport"/>
    <property type="evidence" value="ECO:0007669"/>
    <property type="project" value="TreeGrafter"/>
</dbReference>
<gene>
    <name evidence="8" type="ORF">D6851_05475</name>
</gene>
<dbReference type="Pfam" id="PF00361">
    <property type="entry name" value="Proton_antipo_M"/>
    <property type="match status" value="1"/>
</dbReference>
<comment type="subcellular location">
    <subcellularLocation>
        <location evidence="1">Endomembrane system</location>
        <topology evidence="1">Multi-pass membrane protein</topology>
    </subcellularLocation>
    <subcellularLocation>
        <location evidence="5">Membrane</location>
        <topology evidence="5">Multi-pass membrane protein</topology>
    </subcellularLocation>
</comment>
<evidence type="ECO:0000313" key="8">
    <source>
        <dbReference type="EMBL" id="RKF22783.1"/>
    </source>
</evidence>
<dbReference type="GO" id="GO:0012505">
    <property type="term" value="C:endomembrane system"/>
    <property type="evidence" value="ECO:0007669"/>
    <property type="project" value="UniProtKB-SubCell"/>
</dbReference>
<dbReference type="Proteomes" id="UP000284395">
    <property type="component" value="Unassembled WGS sequence"/>
</dbReference>
<accession>A0A420EQ25</accession>
<feature type="transmembrane region" description="Helical" evidence="6">
    <location>
        <begin position="344"/>
        <end position="362"/>
    </location>
</feature>
<evidence type="ECO:0000259" key="7">
    <source>
        <dbReference type="Pfam" id="PF00361"/>
    </source>
</evidence>
<keyword evidence="2 5" id="KW-0812">Transmembrane</keyword>
<dbReference type="InterPro" id="IPR001750">
    <property type="entry name" value="ND/Mrp_TM"/>
</dbReference>
<feature type="transmembrane region" description="Helical" evidence="6">
    <location>
        <begin position="25"/>
        <end position="46"/>
    </location>
</feature>
<evidence type="ECO:0000256" key="3">
    <source>
        <dbReference type="ARBA" id="ARBA00022989"/>
    </source>
</evidence>
<protein>
    <submittedName>
        <fullName evidence="8">NADH-quinone oxidoreductase subunit L</fullName>
    </submittedName>
</protein>
<evidence type="ECO:0000256" key="4">
    <source>
        <dbReference type="ARBA" id="ARBA00023136"/>
    </source>
</evidence>
<dbReference type="GO" id="GO:0016020">
    <property type="term" value="C:membrane"/>
    <property type="evidence" value="ECO:0007669"/>
    <property type="project" value="UniProtKB-SubCell"/>
</dbReference>
<feature type="transmembrane region" description="Helical" evidence="6">
    <location>
        <begin position="185"/>
        <end position="203"/>
    </location>
</feature>
<feature type="domain" description="NADH:quinone oxidoreductase/Mrp antiporter transmembrane" evidence="7">
    <location>
        <begin position="115"/>
        <end position="392"/>
    </location>
</feature>
<feature type="transmembrane region" description="Helical" evidence="6">
    <location>
        <begin position="224"/>
        <end position="242"/>
    </location>
</feature>
<dbReference type="PANTHER" id="PTHR42829:SF2">
    <property type="entry name" value="NADH-UBIQUINONE OXIDOREDUCTASE CHAIN 5"/>
    <property type="match status" value="1"/>
</dbReference>
<feature type="transmembrane region" description="Helical" evidence="6">
    <location>
        <begin position="99"/>
        <end position="123"/>
    </location>
</feature>
<dbReference type="EMBL" id="RAPF01000002">
    <property type="protein sequence ID" value="RKF22783.1"/>
    <property type="molecule type" value="Genomic_DNA"/>
</dbReference>
<evidence type="ECO:0000256" key="1">
    <source>
        <dbReference type="ARBA" id="ARBA00004127"/>
    </source>
</evidence>
<proteinExistence type="predicted"/>
<dbReference type="Gene3D" id="1.20.5.2700">
    <property type="match status" value="1"/>
</dbReference>
<evidence type="ECO:0000313" key="9">
    <source>
        <dbReference type="Proteomes" id="UP000284395"/>
    </source>
</evidence>
<keyword evidence="4 6" id="KW-0472">Membrane</keyword>
<evidence type="ECO:0000256" key="5">
    <source>
        <dbReference type="RuleBase" id="RU000320"/>
    </source>
</evidence>
<dbReference type="PRINTS" id="PR01434">
    <property type="entry name" value="NADHDHGNASE5"/>
</dbReference>
<dbReference type="OrthoDB" id="9811798at2"/>
<feature type="transmembrane region" description="Helical" evidence="6">
    <location>
        <begin position="426"/>
        <end position="445"/>
    </location>
</feature>
<feature type="transmembrane region" description="Helical" evidence="6">
    <location>
        <begin position="611"/>
        <end position="630"/>
    </location>
</feature>
<sequence>MLWGLFLCPVAGGLAAAIGPRARGWLAVWAGGVLASTLVLAILAASDAGTVLRWGGGLTLRAGLTPLAHVVAMLVPAVAAMVVAYAAQHEHRQGLRRMIALTLVFVGGMELLVIAADFLTLLIGWELVGACSWALIGHRWHEGAPPASANYAFVVTRAGDLGLFLAAMATFAGSGSFAFADLAQVSPGLLALVAAGVLLSAASKSGQMPFAPWLFRAMDGPTSVSALLHAATMVAAGAYLLARLQPMLAPVVWFGPAAIAIGLVTALAGGVVALIQPHAKKLLAGSTSAHYGLMFVATGAGYPLIAILHLLTHGFFKALLFLAAGVAGERAGDYQLRHMRFGRALPLTGAASAVGALALAGVPPLGGAWTKEEIVSAAGHHSALLAIAVTLAGALSAAYATRFQLAAFGRGDVEGTYQPGAIEKTALLLLALASLALSLLWVPAVHEGLARAWDGELPHAESWELPLSLALIVGGILAGAALARRSALGTQGVTSNAADWLGLPTLIDTSVTRPAFALASTAAYVDDYIVDAPARGAATFGRAAARLFARGDGAVVDRGVRASSAFGRWLAQRSSGIGEWLADAVPEGTASGVGTSGHLAVRMQTGMTHQYYATITGGILLIVALVFWGAA</sequence>
<feature type="transmembrane region" description="Helical" evidence="6">
    <location>
        <begin position="288"/>
        <end position="308"/>
    </location>
</feature>
<name>A0A420EQ25_9SPHN</name>
<evidence type="ECO:0000256" key="6">
    <source>
        <dbReference type="SAM" id="Phobius"/>
    </source>
</evidence>
<feature type="transmembrane region" description="Helical" evidence="6">
    <location>
        <begin position="382"/>
        <end position="400"/>
    </location>
</feature>
<dbReference type="PANTHER" id="PTHR42829">
    <property type="entry name" value="NADH-UBIQUINONE OXIDOREDUCTASE CHAIN 5"/>
    <property type="match status" value="1"/>
</dbReference>
<dbReference type="GO" id="GO:0003954">
    <property type="term" value="F:NADH dehydrogenase activity"/>
    <property type="evidence" value="ECO:0007669"/>
    <property type="project" value="TreeGrafter"/>
</dbReference>
<feature type="transmembrane region" description="Helical" evidence="6">
    <location>
        <begin position="67"/>
        <end position="87"/>
    </location>
</feature>
<dbReference type="GO" id="GO:0008137">
    <property type="term" value="F:NADH dehydrogenase (ubiquinone) activity"/>
    <property type="evidence" value="ECO:0007669"/>
    <property type="project" value="InterPro"/>
</dbReference>
<reference evidence="8 9" key="1">
    <citation type="submission" date="2018-09" db="EMBL/GenBank/DDBJ databases">
        <title>Altererythrobacter spongiae sp. nov., isolated from a marine sponge.</title>
        <authorList>
            <person name="Zhuang L."/>
            <person name="Luo L."/>
        </authorList>
    </citation>
    <scope>NUCLEOTIDE SEQUENCE [LARGE SCALE GENOMIC DNA]</scope>
    <source>
        <strain evidence="8 9">HN-Y73</strain>
    </source>
</reference>
<organism evidence="8 9">
    <name type="scientific">Altericroceibacterium spongiae</name>
    <dbReference type="NCBI Taxonomy" id="2320269"/>
    <lineage>
        <taxon>Bacteria</taxon>
        <taxon>Pseudomonadati</taxon>
        <taxon>Pseudomonadota</taxon>
        <taxon>Alphaproteobacteria</taxon>
        <taxon>Sphingomonadales</taxon>
        <taxon>Erythrobacteraceae</taxon>
        <taxon>Altericroceibacterium</taxon>
    </lineage>
</organism>
<keyword evidence="3 6" id="KW-1133">Transmembrane helix</keyword>
<feature type="transmembrane region" description="Helical" evidence="6">
    <location>
        <begin position="161"/>
        <end position="179"/>
    </location>
</feature>
<feature type="transmembrane region" description="Helical" evidence="6">
    <location>
        <begin position="465"/>
        <end position="483"/>
    </location>
</feature>
<dbReference type="AlphaFoldDB" id="A0A420EQ25"/>
<feature type="transmembrane region" description="Helical" evidence="6">
    <location>
        <begin position="254"/>
        <end position="276"/>
    </location>
</feature>
<dbReference type="InterPro" id="IPR003945">
    <property type="entry name" value="NU5C-like"/>
</dbReference>
<dbReference type="GO" id="GO:0042773">
    <property type="term" value="P:ATP synthesis coupled electron transport"/>
    <property type="evidence" value="ECO:0007669"/>
    <property type="project" value="InterPro"/>
</dbReference>
<comment type="caution">
    <text evidence="8">The sequence shown here is derived from an EMBL/GenBank/DDBJ whole genome shotgun (WGS) entry which is preliminary data.</text>
</comment>
<evidence type="ECO:0000256" key="2">
    <source>
        <dbReference type="ARBA" id="ARBA00022692"/>
    </source>
</evidence>
<keyword evidence="9" id="KW-1185">Reference proteome</keyword>